<sequence length="69" mass="7812">LRPRQDPRPVPIDRLDVPIKPRPFSPSETTNSGRELDWFEPELARRRAAASAAQTRGDSAKILVESLEF</sequence>
<proteinExistence type="predicted"/>
<feature type="non-terminal residue" evidence="2">
    <location>
        <position position="1"/>
    </location>
</feature>
<feature type="region of interest" description="Disordered" evidence="1">
    <location>
        <begin position="1"/>
        <end position="36"/>
    </location>
</feature>
<accession>A0A4Y1RJH6</accession>
<dbReference type="AlphaFoldDB" id="A0A4Y1RJH6"/>
<reference evidence="2" key="1">
    <citation type="journal article" date="2019" name="Science">
        <title>Mutation of a bHLH transcription factor allowed almond domestication.</title>
        <authorList>
            <person name="Sanchez-Perez R."/>
            <person name="Pavan S."/>
            <person name="Mazzeo R."/>
            <person name="Moldovan C."/>
            <person name="Aiese Cigliano R."/>
            <person name="Del Cueto J."/>
            <person name="Ricciardi F."/>
            <person name="Lotti C."/>
            <person name="Ricciardi L."/>
            <person name="Dicenta F."/>
            <person name="Lopez-Marques R.L."/>
            <person name="Lindberg Moller B."/>
        </authorList>
    </citation>
    <scope>NUCLEOTIDE SEQUENCE</scope>
</reference>
<evidence type="ECO:0000256" key="1">
    <source>
        <dbReference type="SAM" id="MobiDB-lite"/>
    </source>
</evidence>
<evidence type="ECO:0000313" key="2">
    <source>
        <dbReference type="EMBL" id="BBH04379.1"/>
    </source>
</evidence>
<feature type="compositionally biased region" description="Basic and acidic residues" evidence="1">
    <location>
        <begin position="1"/>
        <end position="19"/>
    </location>
</feature>
<protein>
    <submittedName>
        <fullName evidence="2">Uncharacterized protein</fullName>
    </submittedName>
</protein>
<organism evidence="2">
    <name type="scientific">Prunus dulcis</name>
    <name type="common">Almond</name>
    <name type="synonym">Amygdalus dulcis</name>
    <dbReference type="NCBI Taxonomy" id="3755"/>
    <lineage>
        <taxon>Eukaryota</taxon>
        <taxon>Viridiplantae</taxon>
        <taxon>Streptophyta</taxon>
        <taxon>Embryophyta</taxon>
        <taxon>Tracheophyta</taxon>
        <taxon>Spermatophyta</taxon>
        <taxon>Magnoliopsida</taxon>
        <taxon>eudicotyledons</taxon>
        <taxon>Gunneridae</taxon>
        <taxon>Pentapetalae</taxon>
        <taxon>rosids</taxon>
        <taxon>fabids</taxon>
        <taxon>Rosales</taxon>
        <taxon>Rosaceae</taxon>
        <taxon>Amygdaloideae</taxon>
        <taxon>Amygdaleae</taxon>
        <taxon>Prunus</taxon>
    </lineage>
</organism>
<gene>
    <name evidence="2" type="ORF">Prudu_015506</name>
</gene>
<name>A0A4Y1RJH6_PRUDU</name>
<dbReference type="EMBL" id="AP019302">
    <property type="protein sequence ID" value="BBH04379.1"/>
    <property type="molecule type" value="Genomic_DNA"/>
</dbReference>